<dbReference type="InterPro" id="IPR036259">
    <property type="entry name" value="MFS_trans_sf"/>
</dbReference>
<dbReference type="CDD" id="cd17329">
    <property type="entry name" value="MFS_MdtH_MDR_like"/>
    <property type="match status" value="1"/>
</dbReference>
<feature type="transmembrane region" description="Helical" evidence="7">
    <location>
        <begin position="105"/>
        <end position="125"/>
    </location>
</feature>
<evidence type="ECO:0000256" key="5">
    <source>
        <dbReference type="ARBA" id="ARBA00022989"/>
    </source>
</evidence>
<dbReference type="RefSeq" id="WP_377152078.1">
    <property type="nucleotide sequence ID" value="NZ_JBHSAF010000010.1"/>
</dbReference>
<evidence type="ECO:0000256" key="3">
    <source>
        <dbReference type="ARBA" id="ARBA00022475"/>
    </source>
</evidence>
<dbReference type="PROSITE" id="PS50850">
    <property type="entry name" value="MFS"/>
    <property type="match status" value="1"/>
</dbReference>
<feature type="domain" description="Major facilitator superfamily (MFS) profile" evidence="8">
    <location>
        <begin position="29"/>
        <end position="410"/>
    </location>
</feature>
<accession>A0ABV8CP32</accession>
<dbReference type="InterPro" id="IPR020846">
    <property type="entry name" value="MFS_dom"/>
</dbReference>
<evidence type="ECO:0000313" key="9">
    <source>
        <dbReference type="EMBL" id="MFC3913684.1"/>
    </source>
</evidence>
<evidence type="ECO:0000256" key="4">
    <source>
        <dbReference type="ARBA" id="ARBA00022692"/>
    </source>
</evidence>
<keyword evidence="10" id="KW-1185">Reference proteome</keyword>
<dbReference type="PANTHER" id="PTHR23517:SF2">
    <property type="entry name" value="MULTIDRUG RESISTANCE PROTEIN MDTH"/>
    <property type="match status" value="1"/>
</dbReference>
<sequence length="423" mass="46041">MSSRPTTPPAEPANSRLLSFTRLRHLPHIVHVILLGTLLSRFAFFMVWPYLGLMLYRQFGLSATDSGLILALSSGFSTLVGIYGGNLADRYGRGRVMLTGSGLGIAGMTLFACAGSPTGFALGAISNGMMRSLLENQGRAMIADQCPDAMDRELALQLRYYLINLGGAIGPLCGLWLGMAGQQSTFWLAALGYLLYGTLLAATLWHISEQRRQTLSALGFGATLRVLARDRAFKWLTLGNILTMFIYAHFQSTLDLYLMRQGIPGIAVLITQLLLINTLTIVLLQLPLVHWLARFSAAERMRFGTALFGVAQIGFWLTPVHWPTGYLLAAFVLSVGEVILFPALNLRVDELAPPHLRGTYVGAASLYLMGSACAPLIGGLVIDQLGGEWLFMLCLLLAILAWGGYRYSERLPISSQPSLAAEP</sequence>
<name>A0ABV8CP32_9GAMM</name>
<feature type="transmembrane region" description="Helical" evidence="7">
    <location>
        <begin position="160"/>
        <end position="179"/>
    </location>
</feature>
<feature type="transmembrane region" description="Helical" evidence="7">
    <location>
        <begin position="232"/>
        <end position="250"/>
    </location>
</feature>
<keyword evidence="6 7" id="KW-0472">Membrane</keyword>
<dbReference type="Proteomes" id="UP001595692">
    <property type="component" value="Unassembled WGS sequence"/>
</dbReference>
<feature type="transmembrane region" description="Helical" evidence="7">
    <location>
        <begin position="29"/>
        <end position="56"/>
    </location>
</feature>
<feature type="transmembrane region" description="Helical" evidence="7">
    <location>
        <begin position="325"/>
        <end position="346"/>
    </location>
</feature>
<feature type="transmembrane region" description="Helical" evidence="7">
    <location>
        <begin position="262"/>
        <end position="289"/>
    </location>
</feature>
<organism evidence="9 10">
    <name type="scientific">Pseudaeromonas sharmana</name>
    <dbReference type="NCBI Taxonomy" id="328412"/>
    <lineage>
        <taxon>Bacteria</taxon>
        <taxon>Pseudomonadati</taxon>
        <taxon>Pseudomonadota</taxon>
        <taxon>Gammaproteobacteria</taxon>
        <taxon>Aeromonadales</taxon>
        <taxon>Aeromonadaceae</taxon>
        <taxon>Pseudaeromonas</taxon>
    </lineage>
</organism>
<keyword evidence="2" id="KW-0813">Transport</keyword>
<protein>
    <submittedName>
        <fullName evidence="9">MDR family MFS transporter</fullName>
    </submittedName>
</protein>
<dbReference type="PANTHER" id="PTHR23517">
    <property type="entry name" value="RESISTANCE PROTEIN MDTM, PUTATIVE-RELATED-RELATED"/>
    <property type="match status" value="1"/>
</dbReference>
<evidence type="ECO:0000256" key="6">
    <source>
        <dbReference type="ARBA" id="ARBA00023136"/>
    </source>
</evidence>
<dbReference type="EMBL" id="JBHSAF010000010">
    <property type="protein sequence ID" value="MFC3913684.1"/>
    <property type="molecule type" value="Genomic_DNA"/>
</dbReference>
<comment type="subcellular location">
    <subcellularLocation>
        <location evidence="1">Cell membrane</location>
        <topology evidence="1">Multi-pass membrane protein</topology>
    </subcellularLocation>
</comment>
<gene>
    <name evidence="9" type="ORF">ACFOSS_09410</name>
</gene>
<keyword evidence="4 7" id="KW-0812">Transmembrane</keyword>
<feature type="transmembrane region" description="Helical" evidence="7">
    <location>
        <begin position="388"/>
        <end position="405"/>
    </location>
</feature>
<dbReference type="Gene3D" id="1.20.1250.20">
    <property type="entry name" value="MFS general substrate transporter like domains"/>
    <property type="match status" value="1"/>
</dbReference>
<evidence type="ECO:0000313" key="10">
    <source>
        <dbReference type="Proteomes" id="UP001595692"/>
    </source>
</evidence>
<feature type="transmembrane region" description="Helical" evidence="7">
    <location>
        <begin position="358"/>
        <end position="382"/>
    </location>
</feature>
<dbReference type="Pfam" id="PF07690">
    <property type="entry name" value="MFS_1"/>
    <property type="match status" value="1"/>
</dbReference>
<reference evidence="10" key="1">
    <citation type="journal article" date="2019" name="Int. J. Syst. Evol. Microbiol.">
        <title>The Global Catalogue of Microorganisms (GCM) 10K type strain sequencing project: providing services to taxonomists for standard genome sequencing and annotation.</title>
        <authorList>
            <consortium name="The Broad Institute Genomics Platform"/>
            <consortium name="The Broad Institute Genome Sequencing Center for Infectious Disease"/>
            <person name="Wu L."/>
            <person name="Ma J."/>
        </authorList>
    </citation>
    <scope>NUCLEOTIDE SEQUENCE [LARGE SCALE GENOMIC DNA]</scope>
    <source>
        <strain evidence="10">CCUG 54939</strain>
    </source>
</reference>
<evidence type="ECO:0000256" key="1">
    <source>
        <dbReference type="ARBA" id="ARBA00004651"/>
    </source>
</evidence>
<evidence type="ECO:0000256" key="7">
    <source>
        <dbReference type="SAM" id="Phobius"/>
    </source>
</evidence>
<evidence type="ECO:0000256" key="2">
    <source>
        <dbReference type="ARBA" id="ARBA00022448"/>
    </source>
</evidence>
<proteinExistence type="predicted"/>
<dbReference type="InterPro" id="IPR011701">
    <property type="entry name" value="MFS"/>
</dbReference>
<comment type="caution">
    <text evidence="9">The sequence shown here is derived from an EMBL/GenBank/DDBJ whole genome shotgun (WGS) entry which is preliminary data.</text>
</comment>
<dbReference type="SUPFAM" id="SSF103473">
    <property type="entry name" value="MFS general substrate transporter"/>
    <property type="match status" value="1"/>
</dbReference>
<keyword evidence="3" id="KW-1003">Cell membrane</keyword>
<evidence type="ECO:0000259" key="8">
    <source>
        <dbReference type="PROSITE" id="PS50850"/>
    </source>
</evidence>
<dbReference type="InterPro" id="IPR050171">
    <property type="entry name" value="MFS_Transporters"/>
</dbReference>
<feature type="transmembrane region" description="Helical" evidence="7">
    <location>
        <begin position="301"/>
        <end position="319"/>
    </location>
</feature>
<feature type="transmembrane region" description="Helical" evidence="7">
    <location>
        <begin position="185"/>
        <end position="207"/>
    </location>
</feature>
<feature type="transmembrane region" description="Helical" evidence="7">
    <location>
        <begin position="68"/>
        <end position="85"/>
    </location>
</feature>
<keyword evidence="5 7" id="KW-1133">Transmembrane helix</keyword>